<dbReference type="OrthoDB" id="9805009at2"/>
<dbReference type="GO" id="GO:0062193">
    <property type="term" value="F:D-ribose pyranase activity"/>
    <property type="evidence" value="ECO:0007669"/>
    <property type="project" value="UniProtKB-EC"/>
</dbReference>
<comment type="catalytic activity">
    <reaction evidence="3">
        <text>alpha-L-fucose = beta-L-fucose</text>
        <dbReference type="Rhea" id="RHEA:25580"/>
        <dbReference type="ChEBI" id="CHEBI:42548"/>
        <dbReference type="ChEBI" id="CHEBI:42589"/>
        <dbReference type="EC" id="5.1.3.29"/>
    </reaction>
</comment>
<dbReference type="GO" id="GO:0042806">
    <property type="term" value="F:fucose binding"/>
    <property type="evidence" value="ECO:0007669"/>
    <property type="project" value="TreeGrafter"/>
</dbReference>
<gene>
    <name evidence="5" type="primary">fucU</name>
    <name evidence="4" type="ORF">DFQ00_101216</name>
    <name evidence="5" type="ORF">HUB98_27560</name>
</gene>
<dbReference type="RefSeq" id="WP_110893300.1">
    <property type="nucleotide sequence ID" value="NZ_CP054614.1"/>
</dbReference>
<dbReference type="EMBL" id="QJSW01000001">
    <property type="protein sequence ID" value="PYE52283.1"/>
    <property type="molecule type" value="Genomic_DNA"/>
</dbReference>
<evidence type="ECO:0000313" key="5">
    <source>
        <dbReference type="EMBL" id="QKS60411.1"/>
    </source>
</evidence>
<evidence type="ECO:0000313" key="6">
    <source>
        <dbReference type="Proteomes" id="UP000247790"/>
    </source>
</evidence>
<dbReference type="PANTHER" id="PTHR31690">
    <property type="entry name" value="FUCOSE MUTAROTASE"/>
    <property type="match status" value="1"/>
</dbReference>
<dbReference type="GO" id="GO:0036373">
    <property type="term" value="F:L-fucose mutarotase activity"/>
    <property type="evidence" value="ECO:0007669"/>
    <property type="project" value="UniProtKB-EC"/>
</dbReference>
<dbReference type="Proteomes" id="UP000247790">
    <property type="component" value="Unassembled WGS sequence"/>
</dbReference>
<keyword evidence="7" id="KW-1185">Reference proteome</keyword>
<comment type="catalytic activity">
    <reaction evidence="1">
        <text>beta-D-ribopyranose = beta-D-ribofuranose</text>
        <dbReference type="Rhea" id="RHEA:25432"/>
        <dbReference type="ChEBI" id="CHEBI:27476"/>
        <dbReference type="ChEBI" id="CHEBI:47002"/>
        <dbReference type="EC" id="5.4.99.62"/>
    </reaction>
</comment>
<evidence type="ECO:0000313" key="4">
    <source>
        <dbReference type="EMBL" id="PYE52283.1"/>
    </source>
</evidence>
<name>A0A2V4W1K2_PAEBA</name>
<organism evidence="4 6">
    <name type="scientific">Paenibacillus barcinonensis</name>
    <dbReference type="NCBI Taxonomy" id="198119"/>
    <lineage>
        <taxon>Bacteria</taxon>
        <taxon>Bacillati</taxon>
        <taxon>Bacillota</taxon>
        <taxon>Bacilli</taxon>
        <taxon>Bacillales</taxon>
        <taxon>Paenibacillaceae</taxon>
        <taxon>Paenibacillus</taxon>
    </lineage>
</organism>
<reference evidence="5 7" key="2">
    <citation type="submission" date="2020-06" db="EMBL/GenBank/DDBJ databases">
        <title>Complete genome of Paenibacillus barcinonensis KACC11450.</title>
        <authorList>
            <person name="Kim M."/>
            <person name="Park Y.-J."/>
            <person name="Shin J.-H."/>
        </authorList>
    </citation>
    <scope>NUCLEOTIDE SEQUENCE [LARGE SCALE GENOMIC DNA]</scope>
    <source>
        <strain evidence="5 7">KACC11450</strain>
    </source>
</reference>
<evidence type="ECO:0000313" key="7">
    <source>
        <dbReference type="Proteomes" id="UP000509327"/>
    </source>
</evidence>
<dbReference type="Proteomes" id="UP000509327">
    <property type="component" value="Chromosome"/>
</dbReference>
<dbReference type="InterPro" id="IPR007721">
    <property type="entry name" value="RbsD_FucU"/>
</dbReference>
<sequence length="157" mass="17663">MLKNIPAILPPELLKFMSEMGHGDELVISDANFPAASHARRLIRCDGVDAVQLLQAILQLFPLDTYVDKPATVMQVVKGDPVIPIIWEDYRRIIEAYEGMTDALEYEERFDFYERATKAYAIVATGERAQYANLILKKGVIFPEPGPAQGQLNLELK</sequence>
<evidence type="ECO:0000256" key="2">
    <source>
        <dbReference type="ARBA" id="ARBA00023235"/>
    </source>
</evidence>
<proteinExistence type="predicted"/>
<reference evidence="4 6" key="1">
    <citation type="submission" date="2018-06" db="EMBL/GenBank/DDBJ databases">
        <title>Genomic Encyclopedia of Type Strains, Phase III (KMG-III): the genomes of soil and plant-associated and newly described type strains.</title>
        <authorList>
            <person name="Whitman W."/>
        </authorList>
    </citation>
    <scope>NUCLEOTIDE SEQUENCE [LARGE SCALE GENOMIC DNA]</scope>
    <source>
        <strain evidence="4 6">CECT 7022</strain>
    </source>
</reference>
<dbReference type="Pfam" id="PF05025">
    <property type="entry name" value="RbsD_FucU"/>
    <property type="match status" value="1"/>
</dbReference>
<dbReference type="AlphaFoldDB" id="A0A2V4W1K2"/>
<accession>A0A2V4W1K2</accession>
<dbReference type="SUPFAM" id="SSF102546">
    <property type="entry name" value="RbsD-like"/>
    <property type="match status" value="1"/>
</dbReference>
<dbReference type="NCBIfam" id="NF011949">
    <property type="entry name" value="PRK15420.1"/>
    <property type="match status" value="1"/>
</dbReference>
<evidence type="ECO:0000256" key="3">
    <source>
        <dbReference type="ARBA" id="ARBA00036324"/>
    </source>
</evidence>
<protein>
    <submittedName>
        <fullName evidence="4">L-fucose mutarotase</fullName>
        <ecNumber evidence="5">5.1.3.29</ecNumber>
    </submittedName>
</protein>
<evidence type="ECO:0000256" key="1">
    <source>
        <dbReference type="ARBA" id="ARBA00000223"/>
    </source>
</evidence>
<dbReference type="InterPro" id="IPR023750">
    <property type="entry name" value="RbsD-like_sf"/>
</dbReference>
<dbReference type="GO" id="GO:0006004">
    <property type="term" value="P:fucose metabolic process"/>
    <property type="evidence" value="ECO:0007669"/>
    <property type="project" value="TreeGrafter"/>
</dbReference>
<keyword evidence="2 5" id="KW-0413">Isomerase</keyword>
<dbReference type="PANTHER" id="PTHR31690:SF4">
    <property type="entry name" value="FUCOSE MUTAROTASE"/>
    <property type="match status" value="1"/>
</dbReference>
<dbReference type="EC" id="5.1.3.29" evidence="5"/>
<dbReference type="EMBL" id="CP054614">
    <property type="protein sequence ID" value="QKS60411.1"/>
    <property type="molecule type" value="Genomic_DNA"/>
</dbReference>
<dbReference type="InterPro" id="IPR050443">
    <property type="entry name" value="RbsD/FucU_mutarotase"/>
</dbReference>
<dbReference type="Gene3D" id="3.40.1650.10">
    <property type="entry name" value="RbsD-like domain"/>
    <property type="match status" value="1"/>
</dbReference>